<evidence type="ECO:0000313" key="4">
    <source>
        <dbReference type="EMBL" id="GHI46270.1"/>
    </source>
</evidence>
<protein>
    <recommendedName>
        <fullName evidence="3">Restriction endonuclease type IV Mrr domain-containing protein</fullName>
    </recommendedName>
</protein>
<dbReference type="Proteomes" id="UP001051844">
    <property type="component" value="Unassembled WGS sequence"/>
</dbReference>
<dbReference type="PANTHER" id="PTHR30015:SF6">
    <property type="entry name" value="SLL1429 PROTEIN"/>
    <property type="match status" value="1"/>
</dbReference>
<keyword evidence="2" id="KW-0472">Membrane</keyword>
<dbReference type="Gene3D" id="3.40.1350.10">
    <property type="match status" value="1"/>
</dbReference>
<feature type="transmembrane region" description="Helical" evidence="2">
    <location>
        <begin position="72"/>
        <end position="89"/>
    </location>
</feature>
<keyword evidence="2" id="KW-0812">Transmembrane</keyword>
<comment type="caution">
    <text evidence="4">The sequence shown here is derived from an EMBL/GenBank/DDBJ whole genome shotgun (WGS) entry which is preliminary data.</text>
</comment>
<accession>A0AA37BWW1</accession>
<dbReference type="SUPFAM" id="SSF52980">
    <property type="entry name" value="Restriction endonuclease-like"/>
    <property type="match status" value="1"/>
</dbReference>
<dbReference type="GO" id="GO:0015666">
    <property type="term" value="F:restriction endodeoxyribonuclease activity"/>
    <property type="evidence" value="ECO:0007669"/>
    <property type="project" value="TreeGrafter"/>
</dbReference>
<feature type="transmembrane region" description="Helical" evidence="2">
    <location>
        <begin position="38"/>
        <end position="60"/>
    </location>
</feature>
<reference evidence="4" key="1">
    <citation type="submission" date="2022-09" db="EMBL/GenBank/DDBJ databases">
        <title>Whole genome shotgun sequence of Streptomyces albidoflavus NBRC 12854.</title>
        <authorList>
            <person name="Komaki H."/>
            <person name="Tamura T."/>
        </authorList>
    </citation>
    <scope>NUCLEOTIDE SEQUENCE</scope>
    <source>
        <strain evidence="4">NBRC 12854</strain>
    </source>
</reference>
<dbReference type="Pfam" id="PF04471">
    <property type="entry name" value="Mrr_cat"/>
    <property type="match status" value="1"/>
</dbReference>
<feature type="compositionally biased region" description="Low complexity" evidence="1">
    <location>
        <begin position="173"/>
        <end position="185"/>
    </location>
</feature>
<dbReference type="AlphaFoldDB" id="A0AA37BWW1"/>
<feature type="region of interest" description="Disordered" evidence="1">
    <location>
        <begin position="112"/>
        <end position="192"/>
    </location>
</feature>
<gene>
    <name evidence="4" type="ORF">ScoT_24440</name>
</gene>
<dbReference type="PANTHER" id="PTHR30015">
    <property type="entry name" value="MRR RESTRICTION SYSTEM PROTEIN"/>
    <property type="match status" value="1"/>
</dbReference>
<sequence length="353" mass="36951">MIDEVAPAREPLAEEPVPARVVRGGARRPRRMRRARPTVRSGSLAVVLAAAILTGLALAFQGFARWAGEHPGWAVLLGLAAVPVLYALLRGMPHARDLRRAARAGMAEAEADALAATRTAPPVPVDEPADPPTRTQQPPLLADAFPPGPEEPTLAAPFHDGRTAPLPEPEAPAPYATEPYAPDGEPQLEPELERELELEPEPEAEAVALTAAELDGVDLATLDFAALDPDTFEEAVAALCRRDGCADAETVGGAGDLGADVLATAPDGRRVVIQCKRYGPENKVGSQDLQRFGGTCWSVHGAQLAVLVTTSEFTAPAEEYADSCGIRCVDGTELTAWAEGTGPAPWGPGATLG</sequence>
<feature type="domain" description="Restriction endonuclease type IV Mrr" evidence="3">
    <location>
        <begin position="225"/>
        <end position="337"/>
    </location>
</feature>
<dbReference type="EMBL" id="BNDZ01000005">
    <property type="protein sequence ID" value="GHI46270.1"/>
    <property type="molecule type" value="Genomic_DNA"/>
</dbReference>
<dbReference type="InterPro" id="IPR011856">
    <property type="entry name" value="tRNA_endonuc-like_dom_sf"/>
</dbReference>
<dbReference type="GO" id="GO:0003677">
    <property type="term" value="F:DNA binding"/>
    <property type="evidence" value="ECO:0007669"/>
    <property type="project" value="InterPro"/>
</dbReference>
<evidence type="ECO:0000256" key="1">
    <source>
        <dbReference type="SAM" id="MobiDB-lite"/>
    </source>
</evidence>
<dbReference type="RefSeq" id="WP_129826381.1">
    <property type="nucleotide sequence ID" value="NZ_BNDZ01000005.1"/>
</dbReference>
<dbReference type="InterPro" id="IPR052906">
    <property type="entry name" value="Type_IV_Methyl-Rstrct_Enzyme"/>
</dbReference>
<dbReference type="GO" id="GO:0009307">
    <property type="term" value="P:DNA restriction-modification system"/>
    <property type="evidence" value="ECO:0007669"/>
    <property type="project" value="InterPro"/>
</dbReference>
<evidence type="ECO:0000256" key="2">
    <source>
        <dbReference type="SAM" id="Phobius"/>
    </source>
</evidence>
<evidence type="ECO:0000259" key="3">
    <source>
        <dbReference type="Pfam" id="PF04471"/>
    </source>
</evidence>
<dbReference type="InterPro" id="IPR011335">
    <property type="entry name" value="Restrct_endonuc-II-like"/>
</dbReference>
<dbReference type="InterPro" id="IPR007560">
    <property type="entry name" value="Restrct_endonuc_IV_Mrr"/>
</dbReference>
<name>A0AA37BWW1_9ACTN</name>
<organism evidence="4 5">
    <name type="scientific">Streptomyces albidoflavus</name>
    <dbReference type="NCBI Taxonomy" id="1886"/>
    <lineage>
        <taxon>Bacteria</taxon>
        <taxon>Bacillati</taxon>
        <taxon>Actinomycetota</taxon>
        <taxon>Actinomycetes</taxon>
        <taxon>Kitasatosporales</taxon>
        <taxon>Streptomycetaceae</taxon>
        <taxon>Streptomyces</taxon>
        <taxon>Streptomyces albidoflavus group</taxon>
    </lineage>
</organism>
<keyword evidence="2" id="KW-1133">Transmembrane helix</keyword>
<proteinExistence type="predicted"/>
<evidence type="ECO:0000313" key="5">
    <source>
        <dbReference type="Proteomes" id="UP001051844"/>
    </source>
</evidence>